<dbReference type="InterPro" id="IPR036663">
    <property type="entry name" value="Fumarylacetoacetase_C_sf"/>
</dbReference>
<organism evidence="4 5">
    <name type="scientific">Pelagicoccus mobilis</name>
    <dbReference type="NCBI Taxonomy" id="415221"/>
    <lineage>
        <taxon>Bacteria</taxon>
        <taxon>Pseudomonadati</taxon>
        <taxon>Verrucomicrobiota</taxon>
        <taxon>Opitutia</taxon>
        <taxon>Puniceicoccales</taxon>
        <taxon>Pelagicoccaceae</taxon>
        <taxon>Pelagicoccus</taxon>
    </lineage>
</organism>
<dbReference type="FunFam" id="3.90.850.10:FF:000002">
    <property type="entry name" value="2-hydroxyhepta-2,4-diene-1,7-dioate isomerase"/>
    <property type="match status" value="1"/>
</dbReference>
<dbReference type="GO" id="GO:0046872">
    <property type="term" value="F:metal ion binding"/>
    <property type="evidence" value="ECO:0007669"/>
    <property type="project" value="UniProtKB-KW"/>
</dbReference>
<comment type="caution">
    <text evidence="4">The sequence shown here is derived from an EMBL/GenBank/DDBJ whole genome shotgun (WGS) entry which is preliminary data.</text>
</comment>
<dbReference type="RefSeq" id="WP_200357312.1">
    <property type="nucleotide sequence ID" value="NZ_JAENIL010000041.1"/>
</dbReference>
<dbReference type="Proteomes" id="UP000617628">
    <property type="component" value="Unassembled WGS sequence"/>
</dbReference>
<gene>
    <name evidence="4" type="ORF">JIN87_19595</name>
</gene>
<dbReference type="Gene3D" id="3.90.850.10">
    <property type="entry name" value="Fumarylacetoacetase-like, C-terminal domain"/>
    <property type="match status" value="1"/>
</dbReference>
<keyword evidence="5" id="KW-1185">Reference proteome</keyword>
<dbReference type="EMBL" id="JAENIL010000041">
    <property type="protein sequence ID" value="MBK1879098.1"/>
    <property type="molecule type" value="Genomic_DNA"/>
</dbReference>
<evidence type="ECO:0000256" key="1">
    <source>
        <dbReference type="ARBA" id="ARBA00010211"/>
    </source>
</evidence>
<dbReference type="AlphaFoldDB" id="A0A934VSX0"/>
<dbReference type="PANTHER" id="PTHR42796:SF4">
    <property type="entry name" value="FUMARYLACETOACETATE HYDROLASE DOMAIN-CONTAINING PROTEIN 2A"/>
    <property type="match status" value="1"/>
</dbReference>
<dbReference type="GO" id="GO:0016787">
    <property type="term" value="F:hydrolase activity"/>
    <property type="evidence" value="ECO:0007669"/>
    <property type="project" value="UniProtKB-KW"/>
</dbReference>
<dbReference type="InterPro" id="IPR011234">
    <property type="entry name" value="Fumarylacetoacetase-like_C"/>
</dbReference>
<name>A0A934VSX0_9BACT</name>
<reference evidence="4" key="1">
    <citation type="submission" date="2021-01" db="EMBL/GenBank/DDBJ databases">
        <title>Modified the classification status of verrucomicrobia.</title>
        <authorList>
            <person name="Feng X."/>
        </authorList>
    </citation>
    <scope>NUCLEOTIDE SEQUENCE</scope>
    <source>
        <strain evidence="4">KCTC 13126</strain>
    </source>
</reference>
<evidence type="ECO:0000256" key="2">
    <source>
        <dbReference type="ARBA" id="ARBA00022723"/>
    </source>
</evidence>
<evidence type="ECO:0000313" key="5">
    <source>
        <dbReference type="Proteomes" id="UP000617628"/>
    </source>
</evidence>
<protein>
    <submittedName>
        <fullName evidence="4">Fumarylacetoacetate hydrolase family protein</fullName>
    </submittedName>
</protein>
<evidence type="ECO:0000313" key="4">
    <source>
        <dbReference type="EMBL" id="MBK1879098.1"/>
    </source>
</evidence>
<dbReference type="SUPFAM" id="SSF56529">
    <property type="entry name" value="FAH"/>
    <property type="match status" value="1"/>
</dbReference>
<sequence>MKLLRIRKDGNVIPAILVSEEKLLDCSSITADFDGEFYESEGISKLEAALKANTLPVLEASPEDADSSIPRPGKIVCIGLNYSDHAKEAGMAEPDEPIIFMKATSALSGPFDPIRKPRAATELDWEVELGIVIGKTARYLESEEEALSHVAGYTVANDVSERAFQLKHGGQWTKGKSHDTFCPTGPWLVTPDEAGDPQNLQMTLSVNGETMQNGNTKTMIFPVSKIIHYLSQYMTLEAGDLIITGTPPGVGAGMVPQKWLQVGDVVSLSIEGLGTQTQTVIADE</sequence>
<keyword evidence="2" id="KW-0479">Metal-binding</keyword>
<proteinExistence type="inferred from homology"/>
<dbReference type="GO" id="GO:0019752">
    <property type="term" value="P:carboxylic acid metabolic process"/>
    <property type="evidence" value="ECO:0007669"/>
    <property type="project" value="UniProtKB-ARBA"/>
</dbReference>
<feature type="domain" description="Fumarylacetoacetase-like C-terminal" evidence="3">
    <location>
        <begin position="74"/>
        <end position="280"/>
    </location>
</feature>
<evidence type="ECO:0000259" key="3">
    <source>
        <dbReference type="Pfam" id="PF01557"/>
    </source>
</evidence>
<comment type="similarity">
    <text evidence="1">Belongs to the FAH family.</text>
</comment>
<keyword evidence="4" id="KW-0378">Hydrolase</keyword>
<dbReference type="PANTHER" id="PTHR42796">
    <property type="entry name" value="FUMARYLACETOACETATE HYDROLASE DOMAIN-CONTAINING PROTEIN 2A-RELATED"/>
    <property type="match status" value="1"/>
</dbReference>
<dbReference type="Pfam" id="PF01557">
    <property type="entry name" value="FAA_hydrolase"/>
    <property type="match status" value="1"/>
</dbReference>
<dbReference type="GO" id="GO:0016853">
    <property type="term" value="F:isomerase activity"/>
    <property type="evidence" value="ECO:0007669"/>
    <property type="project" value="UniProtKB-ARBA"/>
</dbReference>
<accession>A0A934VSX0</accession>
<dbReference type="InterPro" id="IPR051121">
    <property type="entry name" value="FAH"/>
</dbReference>